<dbReference type="InterPro" id="IPR034122">
    <property type="entry name" value="Retropepsin-like_bacterial"/>
</dbReference>
<dbReference type="CDD" id="cd05483">
    <property type="entry name" value="retropepsin_like_bacteria"/>
    <property type="match status" value="1"/>
</dbReference>
<dbReference type="OrthoDB" id="5580718at2"/>
<dbReference type="Proteomes" id="UP000249375">
    <property type="component" value="Chromosome"/>
</dbReference>
<organism evidence="2 3">
    <name type="scientific">Pseudoprevotella muciniphila</name>
    <dbReference type="NCBI Taxonomy" id="2133944"/>
    <lineage>
        <taxon>Bacteria</taxon>
        <taxon>Pseudomonadati</taxon>
        <taxon>Bacteroidota</taxon>
        <taxon>Bacteroidia</taxon>
        <taxon>Bacteroidales</taxon>
        <taxon>Prevotellaceae</taxon>
        <taxon>Pseudoprevotella</taxon>
    </lineage>
</organism>
<protein>
    <recommendedName>
        <fullName evidence="4">Aspartyl protease</fullName>
    </recommendedName>
</protein>
<feature type="signal peptide" evidence="1">
    <location>
        <begin position="1"/>
        <end position="20"/>
    </location>
</feature>
<dbReference type="InterPro" id="IPR021109">
    <property type="entry name" value="Peptidase_aspartic_dom_sf"/>
</dbReference>
<dbReference type="AlphaFoldDB" id="A0A5P8E6F7"/>
<dbReference type="KEGG" id="alq:C7Y71_005965"/>
<keyword evidence="3" id="KW-1185">Reference proteome</keyword>
<dbReference type="RefSeq" id="WP_111899191.1">
    <property type="nucleotide sequence ID" value="NZ_CP033459.1"/>
</dbReference>
<evidence type="ECO:0000313" key="3">
    <source>
        <dbReference type="Proteomes" id="UP000249375"/>
    </source>
</evidence>
<reference evidence="2 3" key="1">
    <citation type="submission" date="2018-11" db="EMBL/GenBank/DDBJ databases">
        <authorList>
            <person name="Na S.W."/>
            <person name="Baik M."/>
        </authorList>
    </citation>
    <scope>NUCLEOTIDE SEQUENCE [LARGE SCALE GENOMIC DNA]</scope>
    <source>
        <strain evidence="2 3">E39</strain>
    </source>
</reference>
<sequence length="387" mass="42409">MKRKLLMLCAALAALLPAKAFYMETSYGMENGKMVVTAAVNGVRGKFIVDTGAPCCLSANFAKKCGIPAESGIPQQSYDSNGNIVMSHVVQVRSFALGGVDFQQLQAMRMAPNSVIDQFGIDGIVGYNLLKQGKAKFDGRNRRFIMSDDDEKLGIDYNCGVVMVPDHFLALIPVRMGVQTDTVMFDTGAESLYEMCTKTYDRVRSATADINLLATGKGTLSMGAAGMEDASVKYRLKMPEFNIGNSAFANVTTITTDAHDSRIGSELLKFGDVIIDYAEGIFYFQPYEQEKVPDCYQPDWNVVPVVMGNKVVAGMVWEVPQKGLNTMPQPDIVAGDQIVAIGDTRCETVDMRMATTTNLFNMNPYGTKITYRSSKTGKEETMTIKMQ</sequence>
<evidence type="ECO:0000313" key="2">
    <source>
        <dbReference type="EMBL" id="QFQ12595.1"/>
    </source>
</evidence>
<evidence type="ECO:0008006" key="4">
    <source>
        <dbReference type="Google" id="ProtNLM"/>
    </source>
</evidence>
<dbReference type="Gene3D" id="2.40.70.10">
    <property type="entry name" value="Acid Proteases"/>
    <property type="match status" value="2"/>
</dbReference>
<proteinExistence type="predicted"/>
<dbReference type="Pfam" id="PF13650">
    <property type="entry name" value="Asp_protease_2"/>
    <property type="match status" value="1"/>
</dbReference>
<dbReference type="EMBL" id="CP033459">
    <property type="protein sequence ID" value="QFQ12595.1"/>
    <property type="molecule type" value="Genomic_DNA"/>
</dbReference>
<dbReference type="SUPFAM" id="SSF50630">
    <property type="entry name" value="Acid proteases"/>
    <property type="match status" value="1"/>
</dbReference>
<feature type="chain" id="PRO_5024439671" description="Aspartyl protease" evidence="1">
    <location>
        <begin position="21"/>
        <end position="387"/>
    </location>
</feature>
<evidence type="ECO:0000256" key="1">
    <source>
        <dbReference type="SAM" id="SignalP"/>
    </source>
</evidence>
<gene>
    <name evidence="2" type="ORF">C7Y71_005965</name>
</gene>
<accession>A0A5P8E6F7</accession>
<name>A0A5P8E6F7_9BACT</name>
<keyword evidence="1" id="KW-0732">Signal</keyword>